<evidence type="ECO:0000313" key="2">
    <source>
        <dbReference type="EMBL" id="RMI31173.1"/>
    </source>
</evidence>
<dbReference type="OrthoDB" id="3510772at2"/>
<dbReference type="PANTHER" id="PTHR43162">
    <property type="match status" value="1"/>
</dbReference>
<dbReference type="InterPro" id="IPR036291">
    <property type="entry name" value="NAD(P)-bd_dom_sf"/>
</dbReference>
<gene>
    <name evidence="2" type="ORF">EBN03_17445</name>
</gene>
<proteinExistence type="predicted"/>
<dbReference type="Gene3D" id="3.90.25.10">
    <property type="entry name" value="UDP-galactose 4-epimerase, domain 1"/>
    <property type="match status" value="1"/>
</dbReference>
<dbReference type="PANTHER" id="PTHR43162:SF1">
    <property type="entry name" value="PRESTALK A DIFFERENTIATION PROTEIN A"/>
    <property type="match status" value="1"/>
</dbReference>
<dbReference type="AlphaFoldDB" id="A0A3M2L3U2"/>
<evidence type="ECO:0000259" key="1">
    <source>
        <dbReference type="Pfam" id="PF13460"/>
    </source>
</evidence>
<dbReference type="SUPFAM" id="SSF51735">
    <property type="entry name" value="NAD(P)-binding Rossmann-fold domains"/>
    <property type="match status" value="1"/>
</dbReference>
<protein>
    <submittedName>
        <fullName evidence="2">NAD-dependent epimerase/dehydratase family protein</fullName>
    </submittedName>
</protein>
<evidence type="ECO:0000313" key="3">
    <source>
        <dbReference type="Proteomes" id="UP000279275"/>
    </source>
</evidence>
<dbReference type="Gene3D" id="3.40.50.720">
    <property type="entry name" value="NAD(P)-binding Rossmann-like Domain"/>
    <property type="match status" value="1"/>
</dbReference>
<dbReference type="RefSeq" id="WP_122189124.1">
    <property type="nucleotide sequence ID" value="NZ_RFFH01000007.1"/>
</dbReference>
<feature type="domain" description="NAD(P)-binding" evidence="1">
    <location>
        <begin position="6"/>
        <end position="179"/>
    </location>
</feature>
<dbReference type="Proteomes" id="UP000279275">
    <property type="component" value="Unassembled WGS sequence"/>
</dbReference>
<dbReference type="InterPro" id="IPR016040">
    <property type="entry name" value="NAD(P)-bd_dom"/>
</dbReference>
<sequence length="281" mass="29685">MIVVTGATGNVGRVLVPALVATGEQVVAVSRGITPAEPPAVPHRTAELSDSSALREILDGADALFLMIAGAQHFGGVDPQEVLDVAKTAGVRRVVLLSSQAAATRPELISHQRLRDFEAAVRDADLDWTILRPGGFHSNALAWAPQVRATRTVAAPFADTGLRTIHPADIAEVAARALVDSEHLGQTYLLLGPELVSPRRQAAAIGAAIGQPVDFVELSYEQALFGMAETMPEPVARGVLELLGNPTAEELRPSPDVERVLGRAPRTFAEWARSSAPAFAP</sequence>
<dbReference type="InterPro" id="IPR051604">
    <property type="entry name" value="Ergot_Alk_Oxidoreductase"/>
</dbReference>
<comment type="caution">
    <text evidence="2">The sequence shown here is derived from an EMBL/GenBank/DDBJ whole genome shotgun (WGS) entry which is preliminary data.</text>
</comment>
<organism evidence="2 3">
    <name type="scientific">Nocardia stercoris</name>
    <dbReference type="NCBI Taxonomy" id="2483361"/>
    <lineage>
        <taxon>Bacteria</taxon>
        <taxon>Bacillati</taxon>
        <taxon>Actinomycetota</taxon>
        <taxon>Actinomycetes</taxon>
        <taxon>Mycobacteriales</taxon>
        <taxon>Nocardiaceae</taxon>
        <taxon>Nocardia</taxon>
    </lineage>
</organism>
<reference evidence="2 3" key="1">
    <citation type="submission" date="2018-10" db="EMBL/GenBank/DDBJ databases">
        <title>Isolation from cow dung.</title>
        <authorList>
            <person name="Ling L."/>
        </authorList>
    </citation>
    <scope>NUCLEOTIDE SEQUENCE [LARGE SCALE GENOMIC DNA]</scope>
    <source>
        <strain evidence="2 3">NEAU-LL90</strain>
    </source>
</reference>
<accession>A0A3M2L3U2</accession>
<name>A0A3M2L3U2_9NOCA</name>
<keyword evidence="3" id="KW-1185">Reference proteome</keyword>
<dbReference type="Pfam" id="PF13460">
    <property type="entry name" value="NAD_binding_10"/>
    <property type="match status" value="1"/>
</dbReference>
<dbReference type="EMBL" id="RFFH01000007">
    <property type="protein sequence ID" value="RMI31173.1"/>
    <property type="molecule type" value="Genomic_DNA"/>
</dbReference>